<dbReference type="PANTHER" id="PTHR13061:SF29">
    <property type="entry name" value="GAMMA CARBONIC ANHYDRASE-LIKE 1, MITOCHONDRIAL-RELATED"/>
    <property type="match status" value="1"/>
</dbReference>
<evidence type="ECO:0000313" key="1">
    <source>
        <dbReference type="EMBL" id="TGD76114.1"/>
    </source>
</evidence>
<organism evidence="1 2">
    <name type="scientific">Mangrovimicrobium sediminis</name>
    <dbReference type="NCBI Taxonomy" id="2562682"/>
    <lineage>
        <taxon>Bacteria</taxon>
        <taxon>Pseudomonadati</taxon>
        <taxon>Pseudomonadota</taxon>
        <taxon>Gammaproteobacteria</taxon>
        <taxon>Cellvibrionales</taxon>
        <taxon>Halieaceae</taxon>
        <taxon>Mangrovimicrobium</taxon>
    </lineage>
</organism>
<gene>
    <name evidence="1" type="ORF">E4634_00770</name>
</gene>
<reference evidence="1 2" key="1">
    <citation type="submission" date="2019-04" db="EMBL/GenBank/DDBJ databases">
        <title>Taxonomy of novel Haliea sp. from mangrove soil of West Coast of India.</title>
        <authorList>
            <person name="Verma A."/>
            <person name="Kumar P."/>
            <person name="Krishnamurthi S."/>
        </authorList>
    </citation>
    <scope>NUCLEOTIDE SEQUENCE [LARGE SCALE GENOMIC DNA]</scope>
    <source>
        <strain evidence="1 2">SAOS-164</strain>
    </source>
</reference>
<dbReference type="InterPro" id="IPR047324">
    <property type="entry name" value="LbH_gamma_CA-like"/>
</dbReference>
<dbReference type="PANTHER" id="PTHR13061">
    <property type="entry name" value="DYNACTIN SUBUNIT P25"/>
    <property type="match status" value="1"/>
</dbReference>
<dbReference type="InterPro" id="IPR001451">
    <property type="entry name" value="Hexapep"/>
</dbReference>
<dbReference type="CDD" id="cd04645">
    <property type="entry name" value="LbH_gamma_CA_like"/>
    <property type="match status" value="1"/>
</dbReference>
<dbReference type="AlphaFoldDB" id="A0A4Z0M9F1"/>
<keyword evidence="2" id="KW-1185">Reference proteome</keyword>
<dbReference type="Gene3D" id="2.160.10.10">
    <property type="entry name" value="Hexapeptide repeat proteins"/>
    <property type="match status" value="1"/>
</dbReference>
<protein>
    <submittedName>
        <fullName evidence="1">Gamma carbonic anhydrase family protein</fullName>
    </submittedName>
</protein>
<dbReference type="InterPro" id="IPR011004">
    <property type="entry name" value="Trimer_LpxA-like_sf"/>
</dbReference>
<dbReference type="SUPFAM" id="SSF51161">
    <property type="entry name" value="Trimeric LpxA-like enzymes"/>
    <property type="match status" value="1"/>
</dbReference>
<dbReference type="Pfam" id="PF00132">
    <property type="entry name" value="Hexapep"/>
    <property type="match status" value="1"/>
</dbReference>
<evidence type="ECO:0000313" key="2">
    <source>
        <dbReference type="Proteomes" id="UP000298050"/>
    </source>
</evidence>
<proteinExistence type="predicted"/>
<sequence length="174" mass="18289">MKYSLGDKQVQLLGEGHFIAPGAAVIGDVVLHEYSSVWFCCVLRGDVDRIEIGPGSNIQDGTVIHADPGYPTIVGRNVTVGHNAMIHGCTIGDGTLVGINAVILNGAQVGRGCLIGANALVTERMVVPDGSMVLGSPGKIVKDLDAQAQAKLLLNAEGYRDKARRYLAGLREQA</sequence>
<dbReference type="InterPro" id="IPR050484">
    <property type="entry name" value="Transf_Hexapept/Carb_Anhydrase"/>
</dbReference>
<dbReference type="RefSeq" id="WP_135440691.1">
    <property type="nucleotide sequence ID" value="NZ_SRLE01000001.1"/>
</dbReference>
<dbReference type="EMBL" id="SRLE01000001">
    <property type="protein sequence ID" value="TGD76114.1"/>
    <property type="molecule type" value="Genomic_DNA"/>
</dbReference>
<dbReference type="OrthoDB" id="9803036at2"/>
<accession>A0A4Z0M9F1</accession>
<dbReference type="Proteomes" id="UP000298050">
    <property type="component" value="Unassembled WGS sequence"/>
</dbReference>
<comment type="caution">
    <text evidence="1">The sequence shown here is derived from an EMBL/GenBank/DDBJ whole genome shotgun (WGS) entry which is preliminary data.</text>
</comment>
<name>A0A4Z0M9F1_9GAMM</name>